<name>A0A7S0SMG4_9CHLO</name>
<organism evidence="2">
    <name type="scientific">Mantoniella antarctica</name>
    <dbReference type="NCBI Taxonomy" id="81844"/>
    <lineage>
        <taxon>Eukaryota</taxon>
        <taxon>Viridiplantae</taxon>
        <taxon>Chlorophyta</taxon>
        <taxon>Mamiellophyceae</taxon>
        <taxon>Mamiellales</taxon>
        <taxon>Mamiellaceae</taxon>
        <taxon>Mantoniella</taxon>
    </lineage>
</organism>
<feature type="chain" id="PRO_5031387381" evidence="1">
    <location>
        <begin position="34"/>
        <end position="124"/>
    </location>
</feature>
<accession>A0A7S0SMG4</accession>
<evidence type="ECO:0000256" key="1">
    <source>
        <dbReference type="SAM" id="SignalP"/>
    </source>
</evidence>
<protein>
    <submittedName>
        <fullName evidence="2">Uncharacterized protein</fullName>
    </submittedName>
</protein>
<proteinExistence type="predicted"/>
<keyword evidence="1" id="KW-0732">Signal</keyword>
<sequence length="124" mass="13252">MMVKVTQPRKAPLNPHLLHLLLINLIPCGGVDGVRAKPQAGRGGVFQLSLTARQHSVGVAPLVGLVEEDGNFTRWLSPLASTPAPDCADWMATDAATVYPRNLRQLTLPGTHDSGSFPTLNPKP</sequence>
<dbReference type="AlphaFoldDB" id="A0A7S0SMG4"/>
<evidence type="ECO:0000313" key="2">
    <source>
        <dbReference type="EMBL" id="CAD8711241.1"/>
    </source>
</evidence>
<dbReference type="EMBL" id="HBFC01023173">
    <property type="protein sequence ID" value="CAD8711241.1"/>
    <property type="molecule type" value="Transcribed_RNA"/>
</dbReference>
<gene>
    <name evidence="2" type="ORF">MANT1106_LOCUS13927</name>
</gene>
<feature type="signal peptide" evidence="1">
    <location>
        <begin position="1"/>
        <end position="33"/>
    </location>
</feature>
<reference evidence="2" key="1">
    <citation type="submission" date="2021-01" db="EMBL/GenBank/DDBJ databases">
        <authorList>
            <person name="Corre E."/>
            <person name="Pelletier E."/>
            <person name="Niang G."/>
            <person name="Scheremetjew M."/>
            <person name="Finn R."/>
            <person name="Kale V."/>
            <person name="Holt S."/>
            <person name="Cochrane G."/>
            <person name="Meng A."/>
            <person name="Brown T."/>
            <person name="Cohen L."/>
        </authorList>
    </citation>
    <scope>NUCLEOTIDE SEQUENCE</scope>
    <source>
        <strain evidence="2">SL-175</strain>
    </source>
</reference>